<name>A0A9P0FHA2_BRAAE</name>
<dbReference type="PANTHER" id="PTHR12620">
    <property type="entry name" value="U2 SNRNP AUXILIARY FACTOR, SMALL SUBUNIT"/>
    <property type="match status" value="1"/>
</dbReference>
<feature type="region of interest" description="Disordered" evidence="9">
    <location>
        <begin position="369"/>
        <end position="421"/>
    </location>
</feature>
<evidence type="ECO:0000256" key="9">
    <source>
        <dbReference type="SAM" id="MobiDB-lite"/>
    </source>
</evidence>
<dbReference type="Proteomes" id="UP001154078">
    <property type="component" value="Chromosome 5"/>
</dbReference>
<dbReference type="GO" id="GO:0089701">
    <property type="term" value="C:U2AF complex"/>
    <property type="evidence" value="ECO:0007669"/>
    <property type="project" value="InterPro"/>
</dbReference>
<keyword evidence="4 7" id="KW-0862">Zinc</keyword>
<dbReference type="GO" id="GO:0000398">
    <property type="term" value="P:mRNA splicing, via spliceosome"/>
    <property type="evidence" value="ECO:0007669"/>
    <property type="project" value="InterPro"/>
</dbReference>
<evidence type="ECO:0000256" key="2">
    <source>
        <dbReference type="ARBA" id="ARBA00022737"/>
    </source>
</evidence>
<dbReference type="InterPro" id="IPR012677">
    <property type="entry name" value="Nucleotide-bd_a/b_plait_sf"/>
</dbReference>
<dbReference type="PROSITE" id="PS50103">
    <property type="entry name" value="ZF_C3H1"/>
    <property type="match status" value="2"/>
</dbReference>
<reference evidence="12" key="1">
    <citation type="submission" date="2021-12" db="EMBL/GenBank/DDBJ databases">
        <authorList>
            <person name="King R."/>
        </authorList>
    </citation>
    <scope>NUCLEOTIDE SEQUENCE</scope>
</reference>
<dbReference type="Pfam" id="PF00076">
    <property type="entry name" value="RRM_1"/>
    <property type="match status" value="1"/>
</dbReference>
<feature type="zinc finger region" description="C3H1-type" evidence="7">
    <location>
        <begin position="307"/>
        <end position="334"/>
    </location>
</feature>
<feature type="domain" description="C3H1-type" evidence="11">
    <location>
        <begin position="167"/>
        <end position="195"/>
    </location>
</feature>
<dbReference type="SMART" id="SM00361">
    <property type="entry name" value="RRM_1"/>
    <property type="match status" value="1"/>
</dbReference>
<dbReference type="SUPFAM" id="SSF54928">
    <property type="entry name" value="RNA-binding domain, RBD"/>
    <property type="match status" value="1"/>
</dbReference>
<proteinExistence type="predicted"/>
<dbReference type="GO" id="GO:0008270">
    <property type="term" value="F:zinc ion binding"/>
    <property type="evidence" value="ECO:0007669"/>
    <property type="project" value="UniProtKB-KW"/>
</dbReference>
<keyword evidence="3 7" id="KW-0863">Zinc-finger</keyword>
<keyword evidence="2" id="KW-0677">Repeat</keyword>
<evidence type="ECO:0000256" key="1">
    <source>
        <dbReference type="ARBA" id="ARBA00022723"/>
    </source>
</evidence>
<evidence type="ECO:0000259" key="11">
    <source>
        <dbReference type="PROSITE" id="PS50103"/>
    </source>
</evidence>
<evidence type="ECO:0000256" key="5">
    <source>
        <dbReference type="ARBA" id="ARBA00022884"/>
    </source>
</evidence>
<feature type="compositionally biased region" description="Basic residues" evidence="9">
    <location>
        <begin position="377"/>
        <end position="421"/>
    </location>
</feature>
<sequence length="421" mass="51138">MFPNNLYRHYDWRKIAKKFRRKRIRQSIAKKRDELLEKEQNEQNKSPTYQAWLEEEAKRKQFEIEEENRIRREQEDNWCRIEVEAQRQWRALQVKLAEAREERAKQNAKIKLEWEQEQKKLQELKEQKEKELLEKKKLQEQQTKEIDDFLISGGETPEHLKVTLETNPNKPICPFFQKTSACRFFDACSRNHIRPGVSHIIVIPNFYTHYSLEKTSENEHGSDNSLEFEKHETYNHFKEFFYDVVYEMEKYGRILIFHVCCNHESHLRGNVFVEYETTRSALKSFKTFNGRWYGGKQLNVEFCAFESWKKAICGLHFSNRCPKGSACNFLHVFRNPKNLYSYDFFKREQEKTDNELNKKKYWRWSESPERITDPNKHSSKRSRSRKIRHSRSRSRRKRSRSRSTKSRSSRSYRSNSSKRRS</sequence>
<dbReference type="Gene3D" id="3.30.70.330">
    <property type="match status" value="1"/>
</dbReference>
<feature type="coiled-coil region" evidence="8">
    <location>
        <begin position="82"/>
        <end position="145"/>
    </location>
</feature>
<evidence type="ECO:0000256" key="4">
    <source>
        <dbReference type="ARBA" id="ARBA00022833"/>
    </source>
</evidence>
<dbReference type="InterPro" id="IPR000504">
    <property type="entry name" value="RRM_dom"/>
</dbReference>
<organism evidence="12 13">
    <name type="scientific">Brassicogethes aeneus</name>
    <name type="common">Rape pollen beetle</name>
    <name type="synonym">Meligethes aeneus</name>
    <dbReference type="NCBI Taxonomy" id="1431903"/>
    <lineage>
        <taxon>Eukaryota</taxon>
        <taxon>Metazoa</taxon>
        <taxon>Ecdysozoa</taxon>
        <taxon>Arthropoda</taxon>
        <taxon>Hexapoda</taxon>
        <taxon>Insecta</taxon>
        <taxon>Pterygota</taxon>
        <taxon>Neoptera</taxon>
        <taxon>Endopterygota</taxon>
        <taxon>Coleoptera</taxon>
        <taxon>Polyphaga</taxon>
        <taxon>Cucujiformia</taxon>
        <taxon>Nitidulidae</taxon>
        <taxon>Meligethinae</taxon>
        <taxon>Brassicogethes</taxon>
    </lineage>
</organism>
<evidence type="ECO:0000256" key="6">
    <source>
        <dbReference type="PROSITE-ProRule" id="PRU00176"/>
    </source>
</evidence>
<keyword evidence="13" id="KW-1185">Reference proteome</keyword>
<protein>
    <submittedName>
        <fullName evidence="12">Uncharacterized protein</fullName>
    </submittedName>
</protein>
<evidence type="ECO:0000259" key="10">
    <source>
        <dbReference type="PROSITE" id="PS50102"/>
    </source>
</evidence>
<keyword evidence="5 6" id="KW-0694">RNA-binding</keyword>
<dbReference type="InterPro" id="IPR003954">
    <property type="entry name" value="RRM_euk-type"/>
</dbReference>
<dbReference type="PROSITE" id="PS50102">
    <property type="entry name" value="RRM"/>
    <property type="match status" value="1"/>
</dbReference>
<feature type="zinc finger region" description="C3H1-type" evidence="7">
    <location>
        <begin position="167"/>
        <end position="195"/>
    </location>
</feature>
<dbReference type="SMART" id="SM00356">
    <property type="entry name" value="ZnF_C3H1"/>
    <property type="match status" value="2"/>
</dbReference>
<dbReference type="InterPro" id="IPR000571">
    <property type="entry name" value="Znf_CCCH"/>
</dbReference>
<dbReference type="InterPro" id="IPR035979">
    <property type="entry name" value="RBD_domain_sf"/>
</dbReference>
<keyword evidence="8" id="KW-0175">Coiled coil</keyword>
<dbReference type="AlphaFoldDB" id="A0A9P0FHA2"/>
<dbReference type="OrthoDB" id="75923at2759"/>
<feature type="domain" description="C3H1-type" evidence="11">
    <location>
        <begin position="307"/>
        <end position="334"/>
    </location>
</feature>
<dbReference type="InterPro" id="IPR009145">
    <property type="entry name" value="U2AF_small"/>
</dbReference>
<dbReference type="GO" id="GO:0003723">
    <property type="term" value="F:RNA binding"/>
    <property type="evidence" value="ECO:0007669"/>
    <property type="project" value="UniProtKB-UniRule"/>
</dbReference>
<evidence type="ECO:0000256" key="7">
    <source>
        <dbReference type="PROSITE-ProRule" id="PRU00723"/>
    </source>
</evidence>
<accession>A0A9P0FHA2</accession>
<gene>
    <name evidence="12" type="ORF">MELIAE_LOCUS7389</name>
</gene>
<evidence type="ECO:0000313" key="13">
    <source>
        <dbReference type="Proteomes" id="UP001154078"/>
    </source>
</evidence>
<evidence type="ECO:0000313" key="12">
    <source>
        <dbReference type="EMBL" id="CAH0556452.1"/>
    </source>
</evidence>
<evidence type="ECO:0000256" key="3">
    <source>
        <dbReference type="ARBA" id="ARBA00022771"/>
    </source>
</evidence>
<feature type="domain" description="RRM" evidence="10">
    <location>
        <begin position="224"/>
        <end position="305"/>
    </location>
</feature>
<dbReference type="PRINTS" id="PR01848">
    <property type="entry name" value="U2AUXFACTOR"/>
</dbReference>
<dbReference type="EMBL" id="OV121136">
    <property type="protein sequence ID" value="CAH0556452.1"/>
    <property type="molecule type" value="Genomic_DNA"/>
</dbReference>
<evidence type="ECO:0000256" key="8">
    <source>
        <dbReference type="SAM" id="Coils"/>
    </source>
</evidence>
<keyword evidence="1 7" id="KW-0479">Metal-binding</keyword>